<evidence type="ECO:0000256" key="7">
    <source>
        <dbReference type="ARBA" id="ARBA00023136"/>
    </source>
</evidence>
<dbReference type="GO" id="GO:0098632">
    <property type="term" value="F:cell-cell adhesion mediator activity"/>
    <property type="evidence" value="ECO:0007669"/>
    <property type="project" value="TreeGrafter"/>
</dbReference>
<evidence type="ECO:0000256" key="6">
    <source>
        <dbReference type="ARBA" id="ARBA00022989"/>
    </source>
</evidence>
<organism evidence="11">
    <name type="scientific">Hyalella azteca</name>
    <name type="common">Amphipod</name>
    <dbReference type="NCBI Taxonomy" id="294128"/>
    <lineage>
        <taxon>Eukaryota</taxon>
        <taxon>Metazoa</taxon>
        <taxon>Ecdysozoa</taxon>
        <taxon>Arthropoda</taxon>
        <taxon>Crustacea</taxon>
        <taxon>Multicrustacea</taxon>
        <taxon>Malacostraca</taxon>
        <taxon>Eumalacostraca</taxon>
        <taxon>Peracarida</taxon>
        <taxon>Amphipoda</taxon>
        <taxon>Senticaudata</taxon>
        <taxon>Talitrida</taxon>
        <taxon>Talitroidea</taxon>
        <taxon>Hyalellidae</taxon>
        <taxon>Hyalella</taxon>
    </lineage>
</organism>
<keyword evidence="2" id="KW-0812">Transmembrane</keyword>
<sequence length="124" mass="13357">MRAQSSCFVQEGDLPLEIHWEKNSQRLRLSANVKVNQLDDFTFILTITEAVSEDAGNYSCVATNAAGAVATFAVLTVNVPPSWMLPPHDVSIPLGGSAVVPCSAKGFPLPQIEWQRQTGGNFIA</sequence>
<evidence type="ECO:0000256" key="5">
    <source>
        <dbReference type="ARBA" id="ARBA00022889"/>
    </source>
</evidence>
<comment type="subcellular location">
    <subcellularLocation>
        <location evidence="1">Membrane</location>
        <topology evidence="1">Single-pass membrane protein</topology>
    </subcellularLocation>
</comment>
<dbReference type="FunFam" id="2.60.40.10:FF:000017">
    <property type="entry name" value="Down syndrome cell adhesion molecule b"/>
    <property type="match status" value="1"/>
</dbReference>
<name>A0A6A0GNL1_HYAAZ</name>
<accession>A0A6A0GNL1</accession>
<evidence type="ECO:0000256" key="8">
    <source>
        <dbReference type="ARBA" id="ARBA00023157"/>
    </source>
</evidence>
<keyword evidence="9" id="KW-0393">Immunoglobulin domain</keyword>
<dbReference type="GO" id="GO:0007411">
    <property type="term" value="P:axon guidance"/>
    <property type="evidence" value="ECO:0007669"/>
    <property type="project" value="TreeGrafter"/>
</dbReference>
<keyword evidence="6" id="KW-1133">Transmembrane helix</keyword>
<evidence type="ECO:0000256" key="9">
    <source>
        <dbReference type="ARBA" id="ARBA00023319"/>
    </source>
</evidence>
<protein>
    <recommendedName>
        <fullName evidence="10">Ig-like domain-containing protein</fullName>
    </recommendedName>
</protein>
<dbReference type="Proteomes" id="UP000711488">
    <property type="component" value="Unassembled WGS sequence"/>
</dbReference>
<dbReference type="PANTHER" id="PTHR10075:SF100">
    <property type="entry name" value="FASCICLIN-2"/>
    <property type="match status" value="1"/>
</dbReference>
<dbReference type="Pfam" id="PF07679">
    <property type="entry name" value="I-set"/>
    <property type="match status" value="1"/>
</dbReference>
<feature type="domain" description="Ig-like" evidence="10">
    <location>
        <begin position="1"/>
        <end position="76"/>
    </location>
</feature>
<proteinExistence type="predicted"/>
<gene>
    <name evidence="11" type="ORF">HAZT_HAZT010785</name>
</gene>
<evidence type="ECO:0000256" key="3">
    <source>
        <dbReference type="ARBA" id="ARBA00022729"/>
    </source>
</evidence>
<reference evidence="11" key="1">
    <citation type="submission" date="2014-08" db="EMBL/GenBank/DDBJ databases">
        <authorList>
            <person name="Murali S."/>
            <person name="Richards S."/>
            <person name="Bandaranaike D."/>
            <person name="Bellair M."/>
            <person name="Blankenburg K."/>
            <person name="Chao H."/>
            <person name="Dinh H."/>
            <person name="Doddapaneni H."/>
            <person name="Dugan-Rocha S."/>
            <person name="Elkadiri S."/>
            <person name="Gnanaolivu R."/>
            <person name="Hughes D."/>
            <person name="Lee S."/>
            <person name="Li M."/>
            <person name="Ming W."/>
            <person name="Munidasa M."/>
            <person name="Muniz J."/>
            <person name="Nguyen L."/>
            <person name="Osuji N."/>
            <person name="Pu L.-L."/>
            <person name="Puazo M."/>
            <person name="Skinner E."/>
            <person name="Qu C."/>
            <person name="Quiroz J."/>
            <person name="Raj R."/>
            <person name="Weissenberger G."/>
            <person name="Xin Y."/>
            <person name="Zou X."/>
            <person name="Han Y."/>
            <person name="Worley K."/>
            <person name="Muzny D."/>
            <person name="Gibbs R."/>
        </authorList>
    </citation>
    <scope>NUCLEOTIDE SEQUENCE</scope>
    <source>
        <strain evidence="11">HAZT.00-mixed</strain>
        <tissue evidence="11">Whole organism</tissue>
    </source>
</reference>
<dbReference type="InterPro" id="IPR036179">
    <property type="entry name" value="Ig-like_dom_sf"/>
</dbReference>
<dbReference type="InterPro" id="IPR007110">
    <property type="entry name" value="Ig-like_dom"/>
</dbReference>
<dbReference type="GO" id="GO:0005886">
    <property type="term" value="C:plasma membrane"/>
    <property type="evidence" value="ECO:0007669"/>
    <property type="project" value="TreeGrafter"/>
</dbReference>
<feature type="domain" description="Ig-like" evidence="10">
    <location>
        <begin position="81"/>
        <end position="124"/>
    </location>
</feature>
<keyword evidence="7" id="KW-0472">Membrane</keyword>
<dbReference type="PROSITE" id="PS50835">
    <property type="entry name" value="IG_LIKE"/>
    <property type="match status" value="2"/>
</dbReference>
<dbReference type="AlphaFoldDB" id="A0A6A0GNL1"/>
<comment type="caution">
    <text evidence="11">The sequence shown here is derived from an EMBL/GenBank/DDBJ whole genome shotgun (WGS) entry which is preliminary data.</text>
</comment>
<evidence type="ECO:0000313" key="11">
    <source>
        <dbReference type="EMBL" id="KAA0183304.1"/>
    </source>
</evidence>
<dbReference type="Gene3D" id="2.60.40.10">
    <property type="entry name" value="Immunoglobulins"/>
    <property type="match status" value="2"/>
</dbReference>
<dbReference type="GO" id="GO:0030424">
    <property type="term" value="C:axon"/>
    <property type="evidence" value="ECO:0007669"/>
    <property type="project" value="TreeGrafter"/>
</dbReference>
<keyword evidence="8" id="KW-1015">Disulfide bond</keyword>
<keyword evidence="3" id="KW-0732">Signal</keyword>
<reference evidence="11" key="2">
    <citation type="journal article" date="2018" name="Environ. Sci. Technol.">
        <title>The Toxicogenome of Hyalella azteca: A Model for Sediment Ecotoxicology and Evolutionary Toxicology.</title>
        <authorList>
            <person name="Poynton H.C."/>
            <person name="Hasenbein S."/>
            <person name="Benoit J.B."/>
            <person name="Sepulveda M.S."/>
            <person name="Poelchau M.F."/>
            <person name="Hughes D.S.T."/>
            <person name="Murali S.C."/>
            <person name="Chen S."/>
            <person name="Glastad K.M."/>
            <person name="Goodisman M.A.D."/>
            <person name="Werren J.H."/>
            <person name="Vineis J.H."/>
            <person name="Bowen J.L."/>
            <person name="Friedrich M."/>
            <person name="Jones J."/>
            <person name="Robertson H.M."/>
            <person name="Feyereisen R."/>
            <person name="Mechler-Hickson A."/>
            <person name="Mathers N."/>
            <person name="Lee C.E."/>
            <person name="Colbourne J.K."/>
            <person name="Biales A."/>
            <person name="Johnston J.S."/>
            <person name="Wellborn G.A."/>
            <person name="Rosendale A.J."/>
            <person name="Cridge A.G."/>
            <person name="Munoz-Torres M.C."/>
            <person name="Bain P.A."/>
            <person name="Manny A.R."/>
            <person name="Major K.M."/>
            <person name="Lambert F.N."/>
            <person name="Vulpe C.D."/>
            <person name="Tuck P."/>
            <person name="Blalock B.J."/>
            <person name="Lin Y.Y."/>
            <person name="Smith M.E."/>
            <person name="Ochoa-Acuna H."/>
            <person name="Chen M.M."/>
            <person name="Childers C.P."/>
            <person name="Qu J."/>
            <person name="Dugan S."/>
            <person name="Lee S.L."/>
            <person name="Chao H."/>
            <person name="Dinh H."/>
            <person name="Han Y."/>
            <person name="Doddapaneni H."/>
            <person name="Worley K.C."/>
            <person name="Muzny D.M."/>
            <person name="Gibbs R.A."/>
            <person name="Richards S."/>
        </authorList>
    </citation>
    <scope>NUCLEOTIDE SEQUENCE</scope>
    <source>
        <strain evidence="11">HAZT.00-mixed</strain>
        <tissue evidence="11">Whole organism</tissue>
    </source>
</reference>
<dbReference type="EMBL" id="JQDR03017904">
    <property type="protein sequence ID" value="KAA0183304.1"/>
    <property type="molecule type" value="Genomic_DNA"/>
</dbReference>
<evidence type="ECO:0000256" key="1">
    <source>
        <dbReference type="ARBA" id="ARBA00004167"/>
    </source>
</evidence>
<evidence type="ECO:0000256" key="2">
    <source>
        <dbReference type="ARBA" id="ARBA00022692"/>
    </source>
</evidence>
<dbReference type="GO" id="GO:0070593">
    <property type="term" value="P:dendrite self-avoidance"/>
    <property type="evidence" value="ECO:0007669"/>
    <property type="project" value="TreeGrafter"/>
</dbReference>
<evidence type="ECO:0000256" key="4">
    <source>
        <dbReference type="ARBA" id="ARBA00022737"/>
    </source>
</evidence>
<evidence type="ECO:0000259" key="10">
    <source>
        <dbReference type="PROSITE" id="PS50835"/>
    </source>
</evidence>
<dbReference type="InterPro" id="IPR013783">
    <property type="entry name" value="Ig-like_fold"/>
</dbReference>
<keyword evidence="5" id="KW-0130">Cell adhesion</keyword>
<dbReference type="PANTHER" id="PTHR10075">
    <property type="entry name" value="BASIGIN RELATED"/>
    <property type="match status" value="1"/>
</dbReference>
<dbReference type="SUPFAM" id="SSF48726">
    <property type="entry name" value="Immunoglobulin"/>
    <property type="match status" value="2"/>
</dbReference>
<dbReference type="InterPro" id="IPR013098">
    <property type="entry name" value="Ig_I-set"/>
</dbReference>
<keyword evidence="4" id="KW-0677">Repeat</keyword>
<dbReference type="GO" id="GO:0007156">
    <property type="term" value="P:homophilic cell adhesion via plasma membrane adhesion molecules"/>
    <property type="evidence" value="ECO:0007669"/>
    <property type="project" value="TreeGrafter"/>
</dbReference>
<reference evidence="11" key="3">
    <citation type="submission" date="2019-06" db="EMBL/GenBank/DDBJ databases">
        <authorList>
            <person name="Poynton C."/>
            <person name="Hasenbein S."/>
            <person name="Benoit J.B."/>
            <person name="Sepulveda M.S."/>
            <person name="Poelchau M.F."/>
            <person name="Murali S.C."/>
            <person name="Chen S."/>
            <person name="Glastad K.M."/>
            <person name="Werren J.H."/>
            <person name="Vineis J.H."/>
            <person name="Bowen J.L."/>
            <person name="Friedrich M."/>
            <person name="Jones J."/>
            <person name="Robertson H.M."/>
            <person name="Feyereisen R."/>
            <person name="Mechler-Hickson A."/>
            <person name="Mathers N."/>
            <person name="Lee C.E."/>
            <person name="Colbourne J.K."/>
            <person name="Biales A."/>
            <person name="Johnston J.S."/>
            <person name="Wellborn G.A."/>
            <person name="Rosendale A.J."/>
            <person name="Cridge A.G."/>
            <person name="Munoz-Torres M.C."/>
            <person name="Bain P.A."/>
            <person name="Manny A.R."/>
            <person name="Major K.M."/>
            <person name="Lambert F.N."/>
            <person name="Vulpe C.D."/>
            <person name="Tuck P."/>
            <person name="Blalock B.J."/>
            <person name="Lin Y.-Y."/>
            <person name="Smith M.E."/>
            <person name="Ochoa-Acuna H."/>
            <person name="Chen M.-J.M."/>
            <person name="Childers C.P."/>
            <person name="Qu J."/>
            <person name="Dugan S."/>
            <person name="Lee S.L."/>
            <person name="Chao H."/>
            <person name="Dinh H."/>
            <person name="Han Y."/>
            <person name="Doddapaneni H."/>
            <person name="Worley K.C."/>
            <person name="Muzny D.M."/>
            <person name="Gibbs R.A."/>
            <person name="Richards S."/>
        </authorList>
    </citation>
    <scope>NUCLEOTIDE SEQUENCE</scope>
    <source>
        <strain evidence="11">HAZT.00-mixed</strain>
        <tissue evidence="11">Whole organism</tissue>
    </source>
</reference>